<dbReference type="PANTHER" id="PTHR45913:SF22">
    <property type="entry name" value="SCAN BOX DOMAIN-CONTAINING PROTEIN"/>
    <property type="match status" value="1"/>
</dbReference>
<dbReference type="AlphaFoldDB" id="A0A0V1BS48"/>
<comment type="caution">
    <text evidence="1">The sequence shown here is derived from an EMBL/GenBank/DDBJ whole genome shotgun (WGS) entry which is preliminary data.</text>
</comment>
<sequence>MRMLVYCVLIFRNSPEVDLQNAISENSILAEQRGLQQQAQAIDFLVGIRRDSRSGFGVVKSDNWPLKNNGSRGYSSILSPRKSLLPMCLICVKLLSNQHLRKVYHGKAKNDLSYFQSRGAKFYVRSTLSIMFSSATQQKSDGTRASHNIFLLLTKSVKLHTVGRELILASVIRDNARLINWPMLYETTLSENESSLLAYLRDVKEEKLSEQLQFARYMEKDTTGQSIFLHLRKVYHGKAKNDLSYFQSRGAKFYVRSTLSIMFSSATQQKSDGTRASHNIFLLLTKSVKLHTVGRELILASVIRDNARLINWPMLYETTLSENESSLLAYLRDVKEEKLSEQLQFARYMEKDTTGQSIFLVVAEGFKEKGISLRNLINAVADGDLEMAY</sequence>
<dbReference type="OrthoDB" id="6415850at2759"/>
<dbReference type="InParanoid" id="A0A0V1BS48"/>
<dbReference type="PANTHER" id="PTHR45913">
    <property type="entry name" value="EPM2A-INTERACTING PROTEIN 1"/>
    <property type="match status" value="1"/>
</dbReference>
<proteinExistence type="predicted"/>
<protein>
    <submittedName>
        <fullName evidence="1">Uncharacterized protein</fullName>
    </submittedName>
</protein>
<keyword evidence="2" id="KW-1185">Reference proteome</keyword>
<reference evidence="1 2" key="1">
    <citation type="submission" date="2015-01" db="EMBL/GenBank/DDBJ databases">
        <title>Evolution of Trichinella species and genotypes.</title>
        <authorList>
            <person name="Korhonen P.K."/>
            <person name="Edoardo P."/>
            <person name="Giuseppe L.R."/>
            <person name="Gasser R.B."/>
        </authorList>
    </citation>
    <scope>NUCLEOTIDE SEQUENCE [LARGE SCALE GENOMIC DNA]</scope>
    <source>
        <strain evidence="1">ISS3</strain>
    </source>
</reference>
<dbReference type="Proteomes" id="UP000054776">
    <property type="component" value="Unassembled WGS sequence"/>
</dbReference>
<accession>A0A0V1BS48</accession>
<gene>
    <name evidence="1" type="ORF">T01_10350</name>
</gene>
<evidence type="ECO:0000313" key="1">
    <source>
        <dbReference type="EMBL" id="KRY39687.1"/>
    </source>
</evidence>
<evidence type="ECO:0000313" key="2">
    <source>
        <dbReference type="Proteomes" id="UP000054776"/>
    </source>
</evidence>
<organism evidence="1 2">
    <name type="scientific">Trichinella spiralis</name>
    <name type="common">Trichina worm</name>
    <dbReference type="NCBI Taxonomy" id="6334"/>
    <lineage>
        <taxon>Eukaryota</taxon>
        <taxon>Metazoa</taxon>
        <taxon>Ecdysozoa</taxon>
        <taxon>Nematoda</taxon>
        <taxon>Enoplea</taxon>
        <taxon>Dorylaimia</taxon>
        <taxon>Trichinellida</taxon>
        <taxon>Trichinellidae</taxon>
        <taxon>Trichinella</taxon>
    </lineage>
</organism>
<name>A0A0V1BS48_TRISP</name>
<dbReference type="EMBL" id="JYDH01000017">
    <property type="protein sequence ID" value="KRY39687.1"/>
    <property type="molecule type" value="Genomic_DNA"/>
</dbReference>